<dbReference type="PANTHER" id="PTHR43539:SF78">
    <property type="entry name" value="FLAVIN-CONTAINING MONOOXYGENASE"/>
    <property type="match status" value="1"/>
</dbReference>
<dbReference type="AlphaFoldDB" id="A0A076EQ86"/>
<dbReference type="Proteomes" id="UP000028488">
    <property type="component" value="Chromosome"/>
</dbReference>
<dbReference type="GO" id="GO:0004497">
    <property type="term" value="F:monooxygenase activity"/>
    <property type="evidence" value="ECO:0007669"/>
    <property type="project" value="TreeGrafter"/>
</dbReference>
<dbReference type="Pfam" id="PF13738">
    <property type="entry name" value="Pyr_redox_3"/>
    <property type="match status" value="1"/>
</dbReference>
<sequence length="375" mass="40790">MSEHQVAIVGAGTSGVAAAVALADRGINPLLIDRADQVGSSWHSRYDRLRLNTGRQFSHLPNRPYPKGTPTFPTREQVIEHLERHARADGIELRLGCPVERLDLTDGHWRLTTAAGSFDAAEVVVATGFDHEPFVPDWPGRGDWRGALVHSSQYRNPSQYNGKRVLVVGAGCSGMEIAYDLATGGAAKVWLSARTPPNIMLRQGPGGIPGDFIATPLYHAPVPIADAIARFGRERSIGDLREFGLPIPDEGIFARSTRLGVAPAIVDKELIAAIRDRSIEVVRGVESLDADSVWLVDGVRIDPEAMVCATGFRQELEKLVGHLGVLDERGWPHATGEKPAAERLRFIGFVPRPSQIGFAAKQARRAARAIARELR</sequence>
<dbReference type="InterPro" id="IPR036188">
    <property type="entry name" value="FAD/NAD-bd_sf"/>
</dbReference>
<dbReference type="GO" id="GO:0050660">
    <property type="term" value="F:flavin adenine dinucleotide binding"/>
    <property type="evidence" value="ECO:0007669"/>
    <property type="project" value="InterPro"/>
</dbReference>
<protein>
    <submittedName>
        <fullName evidence="2">FAD-dependent oxidoreductase</fullName>
    </submittedName>
</protein>
<dbReference type="RefSeq" id="WP_128640947.1">
    <property type="nucleotide sequence ID" value="NZ_CP008947.1"/>
</dbReference>
<dbReference type="Gene3D" id="3.50.50.60">
    <property type="entry name" value="FAD/NAD(P)-binding domain"/>
    <property type="match status" value="1"/>
</dbReference>
<evidence type="ECO:0000256" key="1">
    <source>
        <dbReference type="ARBA" id="ARBA00023002"/>
    </source>
</evidence>
<evidence type="ECO:0000313" key="3">
    <source>
        <dbReference type="Proteomes" id="UP000028488"/>
    </source>
</evidence>
<keyword evidence="1" id="KW-0560">Oxidoreductase</keyword>
<name>A0A076EQ86_RHOOP</name>
<accession>A0A076EQ86</accession>
<dbReference type="eggNOG" id="COG2072">
    <property type="taxonomic scope" value="Bacteria"/>
</dbReference>
<dbReference type="PRINTS" id="PR00368">
    <property type="entry name" value="FADPNR"/>
</dbReference>
<dbReference type="InterPro" id="IPR050982">
    <property type="entry name" value="Auxin_biosynth/cation_transpt"/>
</dbReference>
<dbReference type="InterPro" id="IPR000960">
    <property type="entry name" value="Flavin_mOase"/>
</dbReference>
<dbReference type="PANTHER" id="PTHR43539">
    <property type="entry name" value="FLAVIN-BINDING MONOOXYGENASE-LIKE PROTEIN (AFU_ORTHOLOGUE AFUA_4G09220)"/>
    <property type="match status" value="1"/>
</dbReference>
<dbReference type="PRINTS" id="PR00411">
    <property type="entry name" value="PNDRDTASEI"/>
</dbReference>
<dbReference type="PIRSF" id="PIRSF000332">
    <property type="entry name" value="FMO"/>
    <property type="match status" value="1"/>
</dbReference>
<dbReference type="SUPFAM" id="SSF51905">
    <property type="entry name" value="FAD/NAD(P)-binding domain"/>
    <property type="match status" value="2"/>
</dbReference>
<organism evidence="2 3">
    <name type="scientific">Rhodococcus opacus</name>
    <name type="common">Nocardia opaca</name>
    <dbReference type="NCBI Taxonomy" id="37919"/>
    <lineage>
        <taxon>Bacteria</taxon>
        <taxon>Bacillati</taxon>
        <taxon>Actinomycetota</taxon>
        <taxon>Actinomycetes</taxon>
        <taxon>Mycobacteriales</taxon>
        <taxon>Nocardiaceae</taxon>
        <taxon>Rhodococcus</taxon>
    </lineage>
</organism>
<dbReference type="GO" id="GO:0050661">
    <property type="term" value="F:NADP binding"/>
    <property type="evidence" value="ECO:0007669"/>
    <property type="project" value="InterPro"/>
</dbReference>
<dbReference type="GO" id="GO:0005829">
    <property type="term" value="C:cytosol"/>
    <property type="evidence" value="ECO:0007669"/>
    <property type="project" value="TreeGrafter"/>
</dbReference>
<dbReference type="EMBL" id="CP008947">
    <property type="protein sequence ID" value="AII08101.1"/>
    <property type="molecule type" value="Genomic_DNA"/>
</dbReference>
<evidence type="ECO:0000313" key="2">
    <source>
        <dbReference type="EMBL" id="AII08101.1"/>
    </source>
</evidence>
<reference evidence="2 3" key="1">
    <citation type="submission" date="2014-07" db="EMBL/GenBank/DDBJ databases">
        <title>Genome Sequence of Rhodococcus opacus Strain R7, a Biodegrader of Mono- and Polycyclic Aromatic Hydrocarbons.</title>
        <authorList>
            <person name="Di Gennaro P."/>
            <person name="Zampolli J."/>
            <person name="Presti I."/>
            <person name="Cappelletti M."/>
            <person name="D'Ursi P."/>
            <person name="Orro A."/>
            <person name="Mezzelani A."/>
            <person name="Milanesi L."/>
        </authorList>
    </citation>
    <scope>NUCLEOTIDE SEQUENCE [LARGE SCALE GENOMIC DNA]</scope>
    <source>
        <strain evidence="2 3">R7</strain>
    </source>
</reference>
<proteinExistence type="predicted"/>
<gene>
    <name evidence="2" type="ORF">EP51_27130</name>
</gene>